<keyword evidence="2" id="KW-1185">Reference proteome</keyword>
<dbReference type="OrthoDB" id="10047020at2759"/>
<dbReference type="InterPro" id="IPR010326">
    <property type="entry name" value="EXOC3/Sec6"/>
</dbReference>
<organism evidence="1 2">
    <name type="scientific">Aquarana catesbeiana</name>
    <name type="common">American bullfrog</name>
    <name type="synonym">Rana catesbeiana</name>
    <dbReference type="NCBI Taxonomy" id="8400"/>
    <lineage>
        <taxon>Eukaryota</taxon>
        <taxon>Metazoa</taxon>
        <taxon>Chordata</taxon>
        <taxon>Craniata</taxon>
        <taxon>Vertebrata</taxon>
        <taxon>Euteleostomi</taxon>
        <taxon>Amphibia</taxon>
        <taxon>Batrachia</taxon>
        <taxon>Anura</taxon>
        <taxon>Neobatrachia</taxon>
        <taxon>Ranoidea</taxon>
        <taxon>Ranidae</taxon>
        <taxon>Aquarana</taxon>
    </lineage>
</organism>
<sequence length="495" mass="56189">MVPRPPKQTEDYDNLLTDEITNVGDFHMPDINWNSQIAITRKSRDAMEALNGVFPGTKKQGRLDGPLFLFSSDTLLCFHISHIVISSAECNALEKADSLARGAALKWASGVFCRPDQLALLGQYRRRETQRNNSIQSRLKSALQSYLEGVDLGLSQLRAAHTEVHHIQKALSEAQEIWRATEGSLSHQETIQQLVMEHTQLSVVIQSLPHVYAVPKLIDQTKEFIEKQQLLEAHINLRDLESLRDNVLYRLQKAGPLLSTTEDGQQNGEALDLVRQFFARVQDLSEELGGAIFSLAHSALTVARCDPTILVSAVRIIEREELLDVEESRGPPQLLWKPPGRPKRWRDKFFQALEKGVCERLMESNIESEEINPTDLATHLKDIQCRMIEELLAASAVLVPCVPPHYDLCRNIGKMCHQIISHHLREILNHNLSHPALYRVLHWITIVYPSEDLMAHPELSPEIDISELGPLIPTEMMDEQMNRYTRSVRVRHGDV</sequence>
<accession>A0A2G9S765</accession>
<gene>
    <name evidence="1" type="ORF">AB205_0154860</name>
</gene>
<dbReference type="PANTHER" id="PTHR21292:SF12">
    <property type="entry name" value="EXOCYST COMPLEX COMPONENT 3-LIKE PROTEIN"/>
    <property type="match status" value="1"/>
</dbReference>
<dbReference type="EMBL" id="KV925747">
    <property type="protein sequence ID" value="PIO35303.1"/>
    <property type="molecule type" value="Genomic_DNA"/>
</dbReference>
<dbReference type="PANTHER" id="PTHR21292">
    <property type="entry name" value="EXOCYST COMPLEX COMPONENT SEC6-RELATED"/>
    <property type="match status" value="1"/>
</dbReference>
<dbReference type="GO" id="GO:0051601">
    <property type="term" value="P:exocyst localization"/>
    <property type="evidence" value="ECO:0007669"/>
    <property type="project" value="TreeGrafter"/>
</dbReference>
<dbReference type="GO" id="GO:0006887">
    <property type="term" value="P:exocytosis"/>
    <property type="evidence" value="ECO:0007669"/>
    <property type="project" value="InterPro"/>
</dbReference>
<dbReference type="Proteomes" id="UP000228934">
    <property type="component" value="Unassembled WGS sequence"/>
</dbReference>
<proteinExistence type="predicted"/>
<evidence type="ECO:0000313" key="2">
    <source>
        <dbReference type="Proteomes" id="UP000228934"/>
    </source>
</evidence>
<evidence type="ECO:0000313" key="1">
    <source>
        <dbReference type="EMBL" id="PIO35303.1"/>
    </source>
</evidence>
<dbReference type="AlphaFoldDB" id="A0A2G9S765"/>
<dbReference type="GO" id="GO:0000145">
    <property type="term" value="C:exocyst"/>
    <property type="evidence" value="ECO:0007669"/>
    <property type="project" value="InterPro"/>
</dbReference>
<reference evidence="2" key="1">
    <citation type="journal article" date="2017" name="Nat. Commun.">
        <title>The North American bullfrog draft genome provides insight into hormonal regulation of long noncoding RNA.</title>
        <authorList>
            <person name="Hammond S.A."/>
            <person name="Warren R.L."/>
            <person name="Vandervalk B.P."/>
            <person name="Kucuk E."/>
            <person name="Khan H."/>
            <person name="Gibb E.A."/>
            <person name="Pandoh P."/>
            <person name="Kirk H."/>
            <person name="Zhao Y."/>
            <person name="Jones M."/>
            <person name="Mungall A.J."/>
            <person name="Coope R."/>
            <person name="Pleasance S."/>
            <person name="Moore R.A."/>
            <person name="Holt R.A."/>
            <person name="Round J.M."/>
            <person name="Ohora S."/>
            <person name="Walle B.V."/>
            <person name="Veldhoen N."/>
            <person name="Helbing C.C."/>
            <person name="Birol I."/>
        </authorList>
    </citation>
    <scope>NUCLEOTIDE SEQUENCE [LARGE SCALE GENOMIC DNA]</scope>
</reference>
<name>A0A2G9S765_AQUCT</name>
<protein>
    <recommendedName>
        <fullName evidence="3">Exocyst complex component 3</fullName>
    </recommendedName>
</protein>
<evidence type="ECO:0008006" key="3">
    <source>
        <dbReference type="Google" id="ProtNLM"/>
    </source>
</evidence>
<dbReference type="GO" id="GO:0000149">
    <property type="term" value="F:SNARE binding"/>
    <property type="evidence" value="ECO:0007669"/>
    <property type="project" value="TreeGrafter"/>
</dbReference>
<dbReference type="Pfam" id="PF06046">
    <property type="entry name" value="Sec6"/>
    <property type="match status" value="1"/>
</dbReference>